<evidence type="ECO:0000256" key="8">
    <source>
        <dbReference type="SAM" id="SignalP"/>
    </source>
</evidence>
<keyword evidence="4" id="KW-1015">Disulfide bond</keyword>
<protein>
    <recommendedName>
        <fullName evidence="3">protein disulfide-isomerase</fullName>
        <ecNumber evidence="3">5.3.4.1</ecNumber>
    </recommendedName>
</protein>
<evidence type="ECO:0000256" key="1">
    <source>
        <dbReference type="ARBA" id="ARBA00001182"/>
    </source>
</evidence>
<dbReference type="EC" id="5.3.4.1" evidence="3"/>
<evidence type="ECO:0000313" key="10">
    <source>
        <dbReference type="EMBL" id="ETI25712.1"/>
    </source>
</evidence>
<keyword evidence="8" id="KW-0732">Signal</keyword>
<evidence type="ECO:0000256" key="2">
    <source>
        <dbReference type="ARBA" id="ARBA00004319"/>
    </source>
</evidence>
<dbReference type="GO" id="GO:0003756">
    <property type="term" value="F:protein disulfide isomerase activity"/>
    <property type="evidence" value="ECO:0007669"/>
    <property type="project" value="UniProtKB-EC"/>
</dbReference>
<feature type="compositionally biased region" description="Acidic residues" evidence="7">
    <location>
        <begin position="474"/>
        <end position="490"/>
    </location>
</feature>
<dbReference type="GO" id="GO:0015035">
    <property type="term" value="F:protein-disulfide reductase activity"/>
    <property type="evidence" value="ECO:0007669"/>
    <property type="project" value="TreeGrafter"/>
</dbReference>
<dbReference type="GeneID" id="19980979"/>
<dbReference type="Pfam" id="PF00085">
    <property type="entry name" value="Thioredoxin"/>
    <property type="match status" value="1"/>
</dbReference>
<accession>V9DID4</accession>
<organism evidence="10 11">
    <name type="scientific">Cladophialophora carrionii CBS 160.54</name>
    <dbReference type="NCBI Taxonomy" id="1279043"/>
    <lineage>
        <taxon>Eukaryota</taxon>
        <taxon>Fungi</taxon>
        <taxon>Dikarya</taxon>
        <taxon>Ascomycota</taxon>
        <taxon>Pezizomycotina</taxon>
        <taxon>Eurotiomycetes</taxon>
        <taxon>Chaetothyriomycetidae</taxon>
        <taxon>Chaetothyriales</taxon>
        <taxon>Herpotrichiellaceae</taxon>
        <taxon>Cladophialophora</taxon>
    </lineage>
</organism>
<feature type="region of interest" description="Disordered" evidence="7">
    <location>
        <begin position="447"/>
        <end position="517"/>
    </location>
</feature>
<evidence type="ECO:0000256" key="5">
    <source>
        <dbReference type="ARBA" id="ARBA00023235"/>
    </source>
</evidence>
<feature type="domain" description="Thioredoxin" evidence="9">
    <location>
        <begin position="19"/>
        <end position="138"/>
    </location>
</feature>
<evidence type="ECO:0000256" key="7">
    <source>
        <dbReference type="SAM" id="MobiDB-lite"/>
    </source>
</evidence>
<evidence type="ECO:0000259" key="9">
    <source>
        <dbReference type="PROSITE" id="PS51352"/>
    </source>
</evidence>
<evidence type="ECO:0000256" key="4">
    <source>
        <dbReference type="ARBA" id="ARBA00023157"/>
    </source>
</evidence>
<dbReference type="GO" id="GO:0034976">
    <property type="term" value="P:response to endoplasmic reticulum stress"/>
    <property type="evidence" value="ECO:0007669"/>
    <property type="project" value="TreeGrafter"/>
</dbReference>
<dbReference type="HOGENOM" id="CLU_030577_0_0_1"/>
<dbReference type="AlphaFoldDB" id="V9DID4"/>
<sequence length="517" mass="54799">MKLPTSLFLTLGCVLHVDALYSKSSPVLQVNAKTYGSLIAQSNHTSIVEFYAPWCGHCKNLQPAYEKAAKSLAGLAKVAAVDCDDEANKAFCGQMGVQGFPTLKIVRPGSKPGRPAVEDYMGPRSAKGIVEAVKDKIPNHVKKLQGDALATWLEDKAIPAKAIVFTDKGTTSPLVKSLAIDFLGTIAFAQVRDKATAETHGVSKFPTVHLIPSAGATPIPYDGEINRESLVSFFSQVAPPNPDPAPKAKAAKSSSKKPKSKPSSSASAAFSRASEAHKSSDFEEHLAGSSTIVLDDTPPTGSPLPIVDTEEKPMVIPHVVAPIPTLSTAAEVEAACLLPKSGNCILILLPAEVTPSQATTSASSGFAEISDKYNKRKAVVIPMYAVPADNQAATRIRNDLGLGSDEKMEIIATNLKRGWWRHYQADSYDILDLESFIDAIKLGEGSKSTLPAGFGATTAETSEPDVVESTETVDSSEDIAEPEPEPEDTPTAETTSEISSEAEPEPAETPVAEHDEL</sequence>
<dbReference type="Proteomes" id="UP000030678">
    <property type="component" value="Unassembled WGS sequence"/>
</dbReference>
<keyword evidence="6" id="KW-0676">Redox-active center</keyword>
<dbReference type="Pfam" id="PF24541">
    <property type="entry name" value="Thioredox_PDIA6_C"/>
    <property type="match status" value="1"/>
</dbReference>
<dbReference type="EMBL" id="KB822703">
    <property type="protein sequence ID" value="ETI25712.1"/>
    <property type="molecule type" value="Genomic_DNA"/>
</dbReference>
<dbReference type="PRINTS" id="PR00421">
    <property type="entry name" value="THIOREDOXIN"/>
</dbReference>
<name>V9DID4_9EURO</name>
<keyword evidence="5 10" id="KW-0413">Isomerase</keyword>
<dbReference type="InterPro" id="IPR036249">
    <property type="entry name" value="Thioredoxin-like_sf"/>
</dbReference>
<dbReference type="InterPro" id="IPR057305">
    <property type="entry name" value="Thioredox_PDIA6_C"/>
</dbReference>
<dbReference type="VEuPathDB" id="FungiDB:G647_02486"/>
<feature type="chain" id="PRO_5004773658" description="protein disulfide-isomerase" evidence="8">
    <location>
        <begin position="20"/>
        <end position="517"/>
    </location>
</feature>
<dbReference type="Gene3D" id="3.40.30.10">
    <property type="entry name" value="Glutaredoxin"/>
    <property type="match status" value="2"/>
</dbReference>
<evidence type="ECO:0000313" key="11">
    <source>
        <dbReference type="Proteomes" id="UP000030678"/>
    </source>
</evidence>
<proteinExistence type="predicted"/>
<feature type="region of interest" description="Disordered" evidence="7">
    <location>
        <begin position="235"/>
        <end position="272"/>
    </location>
</feature>
<comment type="subcellular location">
    <subcellularLocation>
        <location evidence="2">Endoplasmic reticulum lumen</location>
    </subcellularLocation>
</comment>
<reference evidence="10 11" key="1">
    <citation type="submission" date="2013-03" db="EMBL/GenBank/DDBJ databases">
        <title>The Genome Sequence of Cladophialophora carrionii CBS 160.54.</title>
        <authorList>
            <consortium name="The Broad Institute Genomics Platform"/>
            <person name="Cuomo C."/>
            <person name="de Hoog S."/>
            <person name="Gorbushina A."/>
            <person name="Walker B."/>
            <person name="Young S.K."/>
            <person name="Zeng Q."/>
            <person name="Gargeya S."/>
            <person name="Fitzgerald M."/>
            <person name="Haas B."/>
            <person name="Abouelleil A."/>
            <person name="Allen A.W."/>
            <person name="Alvarado L."/>
            <person name="Arachchi H.M."/>
            <person name="Berlin A.M."/>
            <person name="Chapman S.B."/>
            <person name="Gainer-Dewar J."/>
            <person name="Goldberg J."/>
            <person name="Griggs A."/>
            <person name="Gujja S."/>
            <person name="Hansen M."/>
            <person name="Howarth C."/>
            <person name="Imamovic A."/>
            <person name="Ireland A."/>
            <person name="Larimer J."/>
            <person name="McCowan C."/>
            <person name="Murphy C."/>
            <person name="Pearson M."/>
            <person name="Poon T.W."/>
            <person name="Priest M."/>
            <person name="Roberts A."/>
            <person name="Saif S."/>
            <person name="Shea T."/>
            <person name="Sisk P."/>
            <person name="Sykes S."/>
            <person name="Wortman J."/>
            <person name="Nusbaum C."/>
            <person name="Birren B."/>
        </authorList>
    </citation>
    <scope>NUCLEOTIDE SEQUENCE [LARGE SCALE GENOMIC DNA]</scope>
    <source>
        <strain evidence="10 11">CBS 160.54</strain>
    </source>
</reference>
<dbReference type="GO" id="GO:0005788">
    <property type="term" value="C:endoplasmic reticulum lumen"/>
    <property type="evidence" value="ECO:0007669"/>
    <property type="project" value="UniProtKB-SubCell"/>
</dbReference>
<dbReference type="PROSITE" id="PS00194">
    <property type="entry name" value="THIOREDOXIN_1"/>
    <property type="match status" value="1"/>
</dbReference>
<gene>
    <name evidence="10" type="ORF">G647_02486</name>
</gene>
<feature type="compositionally biased region" description="Low complexity" evidence="7">
    <location>
        <begin position="261"/>
        <end position="272"/>
    </location>
</feature>
<dbReference type="RefSeq" id="XP_008725057.1">
    <property type="nucleotide sequence ID" value="XM_008726835.1"/>
</dbReference>
<dbReference type="PANTHER" id="PTHR45815">
    <property type="entry name" value="PROTEIN DISULFIDE-ISOMERASE A6"/>
    <property type="match status" value="1"/>
</dbReference>
<evidence type="ECO:0000256" key="3">
    <source>
        <dbReference type="ARBA" id="ARBA00012723"/>
    </source>
</evidence>
<feature type="signal peptide" evidence="8">
    <location>
        <begin position="1"/>
        <end position="19"/>
    </location>
</feature>
<dbReference type="SUPFAM" id="SSF52833">
    <property type="entry name" value="Thioredoxin-like"/>
    <property type="match status" value="2"/>
</dbReference>
<dbReference type="PANTHER" id="PTHR45815:SF3">
    <property type="entry name" value="PROTEIN DISULFIDE-ISOMERASE A6"/>
    <property type="match status" value="1"/>
</dbReference>
<dbReference type="InterPro" id="IPR013766">
    <property type="entry name" value="Thioredoxin_domain"/>
</dbReference>
<dbReference type="PROSITE" id="PS51352">
    <property type="entry name" value="THIOREDOXIN_2"/>
    <property type="match status" value="1"/>
</dbReference>
<evidence type="ECO:0000256" key="6">
    <source>
        <dbReference type="ARBA" id="ARBA00023284"/>
    </source>
</evidence>
<dbReference type="OrthoDB" id="10264505at2759"/>
<dbReference type="InterPro" id="IPR017937">
    <property type="entry name" value="Thioredoxin_CS"/>
</dbReference>
<dbReference type="CDD" id="cd03002">
    <property type="entry name" value="PDI_a_MPD1_like"/>
    <property type="match status" value="1"/>
</dbReference>
<comment type="catalytic activity">
    <reaction evidence="1">
        <text>Catalyzes the rearrangement of -S-S- bonds in proteins.</text>
        <dbReference type="EC" id="5.3.4.1"/>
    </reaction>
</comment>